<sequence length="159" mass="17535">MADLTAAWSQYLVKGPNAVMHGGLVDGHCKEVFEISSFTILLSTALEIVPSLFNVQIHTYNKEWMISKALDSFIMIRKQGTEFNIVMYGGNIAIYSTKGMISKALDNVITMRSKVTYSGLVNPYCKDVIGNIVTLSRLDARCKAGMVVDEKSSSPFDLV</sequence>
<gene>
    <name evidence="1" type="ORF">Godav_004024</name>
</gene>
<name>A0A7J8SKA5_GOSDV</name>
<dbReference type="Proteomes" id="UP000593561">
    <property type="component" value="Unassembled WGS sequence"/>
</dbReference>
<reference evidence="1 2" key="1">
    <citation type="journal article" date="2019" name="Genome Biol. Evol.">
        <title>Insights into the evolution of the New World diploid cottons (Gossypium, subgenus Houzingenia) based on genome sequencing.</title>
        <authorList>
            <person name="Grover C.E."/>
            <person name="Arick M.A. 2nd"/>
            <person name="Thrash A."/>
            <person name="Conover J.L."/>
            <person name="Sanders W.S."/>
            <person name="Peterson D.G."/>
            <person name="Frelichowski J.E."/>
            <person name="Scheffler J.A."/>
            <person name="Scheffler B.E."/>
            <person name="Wendel J.F."/>
        </authorList>
    </citation>
    <scope>NUCLEOTIDE SEQUENCE [LARGE SCALE GENOMIC DNA]</scope>
    <source>
        <strain evidence="1">27</strain>
        <tissue evidence="1">Leaf</tissue>
    </source>
</reference>
<keyword evidence="2" id="KW-1185">Reference proteome</keyword>
<evidence type="ECO:0000313" key="1">
    <source>
        <dbReference type="EMBL" id="MBA0626343.1"/>
    </source>
</evidence>
<organism evidence="1 2">
    <name type="scientific">Gossypium davidsonii</name>
    <name type="common">Davidson's cotton</name>
    <name type="synonym">Gossypium klotzschianum subsp. davidsonii</name>
    <dbReference type="NCBI Taxonomy" id="34287"/>
    <lineage>
        <taxon>Eukaryota</taxon>
        <taxon>Viridiplantae</taxon>
        <taxon>Streptophyta</taxon>
        <taxon>Embryophyta</taxon>
        <taxon>Tracheophyta</taxon>
        <taxon>Spermatophyta</taxon>
        <taxon>Magnoliopsida</taxon>
        <taxon>eudicotyledons</taxon>
        <taxon>Gunneridae</taxon>
        <taxon>Pentapetalae</taxon>
        <taxon>rosids</taxon>
        <taxon>malvids</taxon>
        <taxon>Malvales</taxon>
        <taxon>Malvaceae</taxon>
        <taxon>Malvoideae</taxon>
        <taxon>Gossypium</taxon>
    </lineage>
</organism>
<dbReference type="Gene3D" id="1.25.40.10">
    <property type="entry name" value="Tetratricopeptide repeat domain"/>
    <property type="match status" value="1"/>
</dbReference>
<proteinExistence type="predicted"/>
<dbReference type="EMBL" id="JABFAC010000010">
    <property type="protein sequence ID" value="MBA0626343.1"/>
    <property type="molecule type" value="Genomic_DNA"/>
</dbReference>
<comment type="caution">
    <text evidence="1">The sequence shown here is derived from an EMBL/GenBank/DDBJ whole genome shotgun (WGS) entry which is preliminary data.</text>
</comment>
<dbReference type="AlphaFoldDB" id="A0A7J8SKA5"/>
<dbReference type="InterPro" id="IPR011990">
    <property type="entry name" value="TPR-like_helical_dom_sf"/>
</dbReference>
<evidence type="ECO:0000313" key="2">
    <source>
        <dbReference type="Proteomes" id="UP000593561"/>
    </source>
</evidence>
<accession>A0A7J8SKA5</accession>
<protein>
    <submittedName>
        <fullName evidence="1">Uncharacterized protein</fullName>
    </submittedName>
</protein>